<evidence type="ECO:0000313" key="2">
    <source>
        <dbReference type="Proteomes" id="UP001162811"/>
    </source>
</evidence>
<gene>
    <name evidence="1" type="ORF">NG900_26195</name>
</gene>
<keyword evidence="2" id="KW-1185">Reference proteome</keyword>
<sequence length="207" mass="23438">MNKPIEAVLAEAEELISQQQINKAFDKLISLFQQCSQVDLKRLQDPITEIIGRFLPKKRRKLDQVFCNRLGHGEPHGLPASASGLDNQPDLQDFIISLSDRFDELSEWHIFQWSTYYKDELRAITAETVELLRSSSNADAAFEQVAIAIQSHSVEIFTKGFSFVMSQSWATRESAVVKSLGGLRSFLELPVEIYADESSRITEPKDC</sequence>
<reference evidence="1" key="1">
    <citation type="submission" date="2022-06" db="EMBL/GenBank/DDBJ databases">
        <authorList>
            <person name="Lu C.-H."/>
        </authorList>
    </citation>
    <scope>NUCLEOTIDE SEQUENCE</scope>
    <source>
        <strain evidence="1">21MJYT02-11</strain>
    </source>
</reference>
<accession>A0ABT1AT94</accession>
<comment type="caution">
    <text evidence="1">The sequence shown here is derived from an EMBL/GenBank/DDBJ whole genome shotgun (WGS) entry which is preliminary data.</text>
</comment>
<dbReference type="Proteomes" id="UP001162811">
    <property type="component" value="Unassembled WGS sequence"/>
</dbReference>
<protein>
    <submittedName>
        <fullName evidence="1">Uncharacterized protein</fullName>
    </submittedName>
</protein>
<dbReference type="EMBL" id="JAMXHT010000017">
    <property type="protein sequence ID" value="MCO5401708.1"/>
    <property type="molecule type" value="Genomic_DNA"/>
</dbReference>
<name>A0ABT1AT94_9RALS</name>
<dbReference type="RefSeq" id="WP_252685268.1">
    <property type="nucleotide sequence ID" value="NZ_JAMXHT010000017.1"/>
</dbReference>
<organism evidence="1 2">
    <name type="scientific">Ralstonia soli</name>
    <dbReference type="NCBI Taxonomy" id="2953896"/>
    <lineage>
        <taxon>Bacteria</taxon>
        <taxon>Pseudomonadati</taxon>
        <taxon>Pseudomonadota</taxon>
        <taxon>Betaproteobacteria</taxon>
        <taxon>Burkholderiales</taxon>
        <taxon>Burkholderiaceae</taxon>
        <taxon>Ralstonia</taxon>
    </lineage>
</organism>
<reference evidence="1" key="2">
    <citation type="journal article" date="2023" name="Front. Microbiol.">
        <title>Ralstonia chuxiongensis sp. nov., Ralstonia mojiangensis sp. nov., and Ralstonia soli sp. nov., isolated from tobacco fields, are three novel species in the family Burkholderiaceae.</title>
        <authorList>
            <person name="Lu C.H."/>
            <person name="Zhang Y.Y."/>
            <person name="Jiang N."/>
            <person name="Chen W."/>
            <person name="Shao X."/>
            <person name="Zhao Z.M."/>
            <person name="Lu W.L."/>
            <person name="Hu X."/>
            <person name="Xi Y.X."/>
            <person name="Zou S.Y."/>
            <person name="Wei Q.J."/>
            <person name="Lin Z.L."/>
            <person name="Gong L."/>
            <person name="Gai X.T."/>
            <person name="Zhang L.Q."/>
            <person name="Li J.Y."/>
            <person name="Jin Y."/>
            <person name="Xia Z.Y."/>
        </authorList>
    </citation>
    <scope>NUCLEOTIDE SEQUENCE</scope>
    <source>
        <strain evidence="1">21MJYT02-11</strain>
    </source>
</reference>
<proteinExistence type="predicted"/>
<evidence type="ECO:0000313" key="1">
    <source>
        <dbReference type="EMBL" id="MCO5401708.1"/>
    </source>
</evidence>